<gene>
    <name evidence="1" type="ORF">LOK49_LG04G03698</name>
</gene>
<protein>
    <submittedName>
        <fullName evidence="1">E3 ubiquitin-protein ligase ATL4</fullName>
    </submittedName>
</protein>
<keyword evidence="2" id="KW-1185">Reference proteome</keyword>
<reference evidence="1 2" key="1">
    <citation type="journal article" date="2022" name="Plant J.">
        <title>Chromosome-level genome of Camellia lanceoleosa provides a valuable resource for understanding genome evolution and self-incompatibility.</title>
        <authorList>
            <person name="Gong W."/>
            <person name="Xiao S."/>
            <person name="Wang L."/>
            <person name="Liao Z."/>
            <person name="Chang Y."/>
            <person name="Mo W."/>
            <person name="Hu G."/>
            <person name="Li W."/>
            <person name="Zhao G."/>
            <person name="Zhu H."/>
            <person name="Hu X."/>
            <person name="Ji K."/>
            <person name="Xiang X."/>
            <person name="Song Q."/>
            <person name="Yuan D."/>
            <person name="Jin S."/>
            <person name="Zhang L."/>
        </authorList>
    </citation>
    <scope>NUCLEOTIDE SEQUENCE [LARGE SCALE GENOMIC DNA]</scope>
    <source>
        <strain evidence="1">SQ_2022a</strain>
    </source>
</reference>
<evidence type="ECO:0000313" key="1">
    <source>
        <dbReference type="EMBL" id="KAI8017197.1"/>
    </source>
</evidence>
<dbReference type="EMBL" id="CM045759">
    <property type="protein sequence ID" value="KAI8017197.1"/>
    <property type="molecule type" value="Genomic_DNA"/>
</dbReference>
<name>A0ACC0HW68_9ERIC</name>
<accession>A0ACC0HW68</accession>
<proteinExistence type="predicted"/>
<dbReference type="Proteomes" id="UP001060215">
    <property type="component" value="Chromosome 2"/>
</dbReference>
<organism evidence="1 2">
    <name type="scientific">Camellia lanceoleosa</name>
    <dbReference type="NCBI Taxonomy" id="1840588"/>
    <lineage>
        <taxon>Eukaryota</taxon>
        <taxon>Viridiplantae</taxon>
        <taxon>Streptophyta</taxon>
        <taxon>Embryophyta</taxon>
        <taxon>Tracheophyta</taxon>
        <taxon>Spermatophyta</taxon>
        <taxon>Magnoliopsida</taxon>
        <taxon>eudicotyledons</taxon>
        <taxon>Gunneridae</taxon>
        <taxon>Pentapetalae</taxon>
        <taxon>asterids</taxon>
        <taxon>Ericales</taxon>
        <taxon>Theaceae</taxon>
        <taxon>Camellia</taxon>
    </lineage>
</organism>
<evidence type="ECO:0000313" key="2">
    <source>
        <dbReference type="Proteomes" id="UP001060215"/>
    </source>
</evidence>
<comment type="caution">
    <text evidence="1">The sequence shown here is derived from an EMBL/GenBank/DDBJ whole genome shotgun (WGS) entry which is preliminary data.</text>
</comment>
<sequence>MNIAIYLILLFVGIGFLVIIHVCIVGRAFRRGFMNASTAIESSGRFGSTSMSQDDLERLPSFDFKAREKGSSPVDCAVCLDNFKVGEKCRLLPLCKHSFHAQCVDLWLVKTPICPLCRTSTDSWKGGSVSGDESGHFSGIDLRESQTTEWESRESQTEQIDNFLALEIDHLSESGIEATGSQAVSEVGVGENQRSLLVGSRL</sequence>